<evidence type="ECO:0000256" key="2">
    <source>
        <dbReference type="PROSITE-ProRule" id="PRU00235"/>
    </source>
</evidence>
<dbReference type="PROSITE" id="PS50012">
    <property type="entry name" value="RCC1_3"/>
    <property type="match status" value="5"/>
</dbReference>
<reference evidence="6" key="1">
    <citation type="submission" date="2021-09" db="EMBL/GenBank/DDBJ databases">
        <authorList>
            <consortium name="AG Swart"/>
            <person name="Singh M."/>
            <person name="Singh A."/>
            <person name="Seah K."/>
            <person name="Emmerich C."/>
        </authorList>
    </citation>
    <scope>NUCLEOTIDE SEQUENCE</scope>
    <source>
        <strain evidence="6">ATCC30299</strain>
    </source>
</reference>
<dbReference type="PROSITE" id="PS00626">
    <property type="entry name" value="RCC1_2"/>
    <property type="match status" value="3"/>
</dbReference>
<feature type="repeat" description="RCC1" evidence="2">
    <location>
        <begin position="288"/>
        <end position="339"/>
    </location>
</feature>
<dbReference type="SUPFAM" id="SSF54236">
    <property type="entry name" value="Ubiquitin-like"/>
    <property type="match status" value="1"/>
</dbReference>
<dbReference type="Proteomes" id="UP001162131">
    <property type="component" value="Unassembled WGS sequence"/>
</dbReference>
<dbReference type="InterPro" id="IPR029071">
    <property type="entry name" value="Ubiquitin-like_domsf"/>
</dbReference>
<name>A0AAU9JZ15_9CILI</name>
<evidence type="ECO:0000256" key="3">
    <source>
        <dbReference type="SAM" id="MobiDB-lite"/>
    </source>
</evidence>
<dbReference type="PROSITE" id="PS50030">
    <property type="entry name" value="UBA"/>
    <property type="match status" value="1"/>
</dbReference>
<dbReference type="Pfam" id="PF25390">
    <property type="entry name" value="WD40_RLD"/>
    <property type="match status" value="1"/>
</dbReference>
<dbReference type="SUPFAM" id="SSF46934">
    <property type="entry name" value="UBA-like"/>
    <property type="match status" value="1"/>
</dbReference>
<dbReference type="PRINTS" id="PR00633">
    <property type="entry name" value="RCCNDNSATION"/>
</dbReference>
<dbReference type="InterPro" id="IPR009091">
    <property type="entry name" value="RCC1/BLIP-II"/>
</dbReference>
<dbReference type="PANTHER" id="PTHR22870:SF408">
    <property type="entry name" value="OS09G0560450 PROTEIN"/>
    <property type="match status" value="1"/>
</dbReference>
<dbReference type="PANTHER" id="PTHR22870">
    <property type="entry name" value="REGULATOR OF CHROMOSOME CONDENSATION"/>
    <property type="match status" value="1"/>
</dbReference>
<evidence type="ECO:0000256" key="1">
    <source>
        <dbReference type="ARBA" id="ARBA00022737"/>
    </source>
</evidence>
<keyword evidence="1" id="KW-0677">Repeat</keyword>
<feature type="region of interest" description="Disordered" evidence="3">
    <location>
        <begin position="731"/>
        <end position="769"/>
    </location>
</feature>
<dbReference type="InterPro" id="IPR051210">
    <property type="entry name" value="Ub_ligase/GEF_domain"/>
</dbReference>
<feature type="repeat" description="RCC1" evidence="2">
    <location>
        <begin position="340"/>
        <end position="391"/>
    </location>
</feature>
<feature type="repeat" description="RCC1" evidence="2">
    <location>
        <begin position="182"/>
        <end position="233"/>
    </location>
</feature>
<accession>A0AAU9JZ15</accession>
<dbReference type="InterPro" id="IPR058923">
    <property type="entry name" value="RCC1-like_dom"/>
</dbReference>
<comment type="caution">
    <text evidence="6">The sequence shown here is derived from an EMBL/GenBank/DDBJ whole genome shotgun (WGS) entry which is preliminary data.</text>
</comment>
<dbReference type="PROSITE" id="PS50097">
    <property type="entry name" value="BTB"/>
    <property type="match status" value="1"/>
</dbReference>
<organism evidence="6 7">
    <name type="scientific">Blepharisma stoltei</name>
    <dbReference type="NCBI Taxonomy" id="1481888"/>
    <lineage>
        <taxon>Eukaryota</taxon>
        <taxon>Sar</taxon>
        <taxon>Alveolata</taxon>
        <taxon>Ciliophora</taxon>
        <taxon>Postciliodesmatophora</taxon>
        <taxon>Heterotrichea</taxon>
        <taxon>Heterotrichida</taxon>
        <taxon>Blepharismidae</taxon>
        <taxon>Blepharisma</taxon>
    </lineage>
</organism>
<dbReference type="EMBL" id="CAJZBQ010000040">
    <property type="protein sequence ID" value="CAG9326161.1"/>
    <property type="molecule type" value="Genomic_DNA"/>
</dbReference>
<feature type="domain" description="BTB" evidence="5">
    <location>
        <begin position="545"/>
        <end position="608"/>
    </location>
</feature>
<feature type="repeat" description="RCC1" evidence="2">
    <location>
        <begin position="477"/>
        <end position="528"/>
    </location>
</feature>
<sequence length="785" mass="88542">MQTLTISPVGMQIEAFNLDCDLTLLGEKLYSLITELTGESSFKLMFRGRIISKDKYLAEQGLKSGAKVLLVKEKEEKKREEQPAVMESTPLDILVSMGYPYDIATRALANVGSGYGAVQKAIDYIERNKKMFEIEEKYIYYQEKPTENKPVEKQNPPPPIMKHQKSEEYPEVHIETNEEQISTVFCWGNGGTGQLGLGEIQLSHSPHNVRALAGIKMASISCGAHHTVGLSSYGNIYTWGRYLYPTNEENQVKYGNKTIPSLLDPVKHIKFSKVSAGSGHTLALDNLGQVWSWGDGMQGQLGHGEKRNEFYPKIIEELQLLKVIDIAAGGQHSACIKDTGEVCIWGRNNAGQLGTRDLADRLSPTIVILPENHKIKEVFCGTWHTVAVSDAIPRIMKWGSGNPLPTRVPMFDDHNNSPRIVSCGGEFTYVLTSFGELFYIPEPNRDNANPNIIKESFTGIINIGCGGTFSLILLQNGNILAKGENKQGQLGVGDFTNRNEWTSVKGLTGIHVESISCGSTHCGAVVRFENLAYDLLSASTSESWSDLNIWSRDDKIIRAHKTLIESHIPFNTLGFEVDYTSEYRSQLNYNELKILIEWLYSGIINSKQNISIEEMQELINYCNQRNLTGLRDLLLERVSEEELKSEHDREFPEYKARETIFRYKQEELKKINQEESKAVAQMDIDQFGDPQLDAHEEGSDMEIDEMQPEVQQVSAEERRRAMIEAIEKRQREELENPPVQELPIIAPQPPVVPEEIPEIIPPNPREAEEKRRKMLEALEKRSKGN</sequence>
<dbReference type="Gene3D" id="3.10.20.90">
    <property type="entry name" value="Phosphatidylinositol 3-kinase Catalytic Subunit, Chain A, domain 1"/>
    <property type="match status" value="1"/>
</dbReference>
<feature type="repeat" description="RCC1" evidence="2">
    <location>
        <begin position="234"/>
        <end position="287"/>
    </location>
</feature>
<dbReference type="InterPro" id="IPR015940">
    <property type="entry name" value="UBA"/>
</dbReference>
<evidence type="ECO:0000313" key="6">
    <source>
        <dbReference type="EMBL" id="CAG9326161.1"/>
    </source>
</evidence>
<dbReference type="InterPro" id="IPR000210">
    <property type="entry name" value="BTB/POZ_dom"/>
</dbReference>
<dbReference type="AlphaFoldDB" id="A0AAU9JZ15"/>
<protein>
    <submittedName>
        <fullName evidence="6">Uncharacterized protein</fullName>
    </submittedName>
</protein>
<evidence type="ECO:0000259" key="4">
    <source>
        <dbReference type="PROSITE" id="PS50030"/>
    </source>
</evidence>
<feature type="domain" description="UBA" evidence="4">
    <location>
        <begin position="78"/>
        <end position="128"/>
    </location>
</feature>
<dbReference type="Gene3D" id="2.130.10.30">
    <property type="entry name" value="Regulator of chromosome condensation 1/beta-lactamase-inhibitor protein II"/>
    <property type="match status" value="2"/>
</dbReference>
<dbReference type="InterPro" id="IPR000408">
    <property type="entry name" value="Reg_chr_condens"/>
</dbReference>
<proteinExistence type="predicted"/>
<evidence type="ECO:0000313" key="7">
    <source>
        <dbReference type="Proteomes" id="UP001162131"/>
    </source>
</evidence>
<keyword evidence="7" id="KW-1185">Reference proteome</keyword>
<dbReference type="InterPro" id="IPR009060">
    <property type="entry name" value="UBA-like_sf"/>
</dbReference>
<evidence type="ECO:0000259" key="5">
    <source>
        <dbReference type="PROSITE" id="PS50097"/>
    </source>
</evidence>
<dbReference type="SUPFAM" id="SSF50985">
    <property type="entry name" value="RCC1/BLIP-II"/>
    <property type="match status" value="2"/>
</dbReference>
<gene>
    <name evidence="6" type="ORF">BSTOLATCC_MIC40594</name>
</gene>